<sequence length="130" mass="14413">MKQLKQDPTSMQRKVVAVMAVNIMLCKIQSASTHPGFFHERGLHGQVLVDHAGFFWWNDPRKGFVLLLQAPNYSVGPTSFRGLLRLVQVYLQHDQVIPRKNFPGAGDLGLDQMEWEGILSAAQAAGVVSA</sequence>
<protein>
    <submittedName>
        <fullName evidence="1">Uncharacterized protein</fullName>
    </submittedName>
</protein>
<comment type="caution">
    <text evidence="1">The sequence shown here is derived from an EMBL/GenBank/DDBJ whole genome shotgun (WGS) entry which is preliminary data.</text>
</comment>
<gene>
    <name evidence="1" type="ORF">DC3_04360</name>
</gene>
<dbReference type="EMBL" id="BJXB01000001">
    <property type="protein sequence ID" value="GEM44801.1"/>
    <property type="molecule type" value="Genomic_DNA"/>
</dbReference>
<keyword evidence="2" id="KW-1185">Reference proteome</keyword>
<evidence type="ECO:0000313" key="1">
    <source>
        <dbReference type="EMBL" id="GEM44801.1"/>
    </source>
</evidence>
<evidence type="ECO:0000313" key="2">
    <source>
        <dbReference type="Proteomes" id="UP000321306"/>
    </source>
</evidence>
<name>A0A511MWP3_DEIC1</name>
<dbReference type="RefSeq" id="WP_146881931.1">
    <property type="nucleotide sequence ID" value="NZ_BJXB01000001.1"/>
</dbReference>
<proteinExistence type="predicted"/>
<accession>A0A511MWP3</accession>
<organism evidence="1 2">
    <name type="scientific">Deinococcus cellulosilyticus (strain DSM 18568 / NBRC 106333 / KACC 11606 / 5516J-15)</name>
    <dbReference type="NCBI Taxonomy" id="1223518"/>
    <lineage>
        <taxon>Bacteria</taxon>
        <taxon>Thermotogati</taxon>
        <taxon>Deinococcota</taxon>
        <taxon>Deinococci</taxon>
        <taxon>Deinococcales</taxon>
        <taxon>Deinococcaceae</taxon>
        <taxon>Deinococcus</taxon>
    </lineage>
</organism>
<dbReference type="AlphaFoldDB" id="A0A511MWP3"/>
<dbReference type="Proteomes" id="UP000321306">
    <property type="component" value="Unassembled WGS sequence"/>
</dbReference>
<reference evidence="1 2" key="1">
    <citation type="submission" date="2019-07" db="EMBL/GenBank/DDBJ databases">
        <title>Whole genome shotgun sequence of Deinococcus cellulosilyticus NBRC 106333.</title>
        <authorList>
            <person name="Hosoyama A."/>
            <person name="Uohara A."/>
            <person name="Ohji S."/>
            <person name="Ichikawa N."/>
        </authorList>
    </citation>
    <scope>NUCLEOTIDE SEQUENCE [LARGE SCALE GENOMIC DNA]</scope>
    <source>
        <strain evidence="1 2">NBRC 106333</strain>
    </source>
</reference>